<keyword evidence="3 6" id="KW-0812">Transmembrane</keyword>
<evidence type="ECO:0000256" key="6">
    <source>
        <dbReference type="SAM" id="Phobius"/>
    </source>
</evidence>
<dbReference type="SUPFAM" id="SSF111352">
    <property type="entry name" value="Ammonium transporter"/>
    <property type="match status" value="1"/>
</dbReference>
<comment type="similarity">
    <text evidence="2">Belongs to the ammonium transporter (TC 2.A.49) family. Rh subfamily.</text>
</comment>
<dbReference type="InterPro" id="IPR024041">
    <property type="entry name" value="NH4_transpt_AmtB-like_dom"/>
</dbReference>
<feature type="transmembrane region" description="Helical" evidence="6">
    <location>
        <begin position="83"/>
        <end position="104"/>
    </location>
</feature>
<evidence type="ECO:0000256" key="5">
    <source>
        <dbReference type="ARBA" id="ARBA00023136"/>
    </source>
</evidence>
<dbReference type="PRINTS" id="PR00342">
    <property type="entry name" value="RHESUSRHD"/>
</dbReference>
<gene>
    <name evidence="9" type="primary">LOC106460348</name>
</gene>
<evidence type="ECO:0000256" key="2">
    <source>
        <dbReference type="ARBA" id="ARBA00011036"/>
    </source>
</evidence>
<dbReference type="Proteomes" id="UP000694941">
    <property type="component" value="Unplaced"/>
</dbReference>
<sequence>MWKRGKFALLVLLIEIAFIIVYGCVVVYDPDADASNPSHSISASLNGSNYRENMLEDYYPLFQDVSVMIFIGFGFLMTFMKKYGYSAVALNMLLACIAVQWGIIMQNVWHTHHGKLHINVFSLINAEFGSATVLISYGALLGKLSPIQLVVMCMIEITIFGCNEHLGVGIYKTADIGGSIFLHTFGAYFGLAVTFVLYRKEFCEHPKEGAVYHSDIFAMIGTIYLWLFWPSFNSALGLGDDRHRAIINTYLSLCSCVLISFATSSLVDGKNRFNMEALLNLFRLEAIIYLLYLSVKYLTPFAMIIGSLAGFISVMGYHFLTPFLAKYCRIHDTCGVNNLHGMPGIYAALVSAIVVSLASEDNYGYSLYEIFGYMSPAANSSKLAEIQSQYTEIEPGKGRTASLQAGYQLIALVTTLAVAIGGGIVTGQSKFIFYFDFFY</sequence>
<feature type="transmembrane region" description="Helical" evidence="6">
    <location>
        <begin position="341"/>
        <end position="359"/>
    </location>
</feature>
<evidence type="ECO:0000256" key="4">
    <source>
        <dbReference type="ARBA" id="ARBA00022989"/>
    </source>
</evidence>
<evidence type="ECO:0000313" key="8">
    <source>
        <dbReference type="Proteomes" id="UP000694941"/>
    </source>
</evidence>
<dbReference type="Pfam" id="PF00909">
    <property type="entry name" value="Ammonium_transp"/>
    <property type="match status" value="1"/>
</dbReference>
<feature type="domain" description="Ammonium transporter AmtB-like" evidence="7">
    <location>
        <begin position="47"/>
        <end position="427"/>
    </location>
</feature>
<feature type="transmembrane region" description="Helical" evidence="6">
    <location>
        <begin position="210"/>
        <end position="229"/>
    </location>
</feature>
<dbReference type="PANTHER" id="PTHR11730">
    <property type="entry name" value="AMMONIUM TRANSPORTER"/>
    <property type="match status" value="1"/>
</dbReference>
<reference evidence="9" key="1">
    <citation type="submission" date="2025-08" db="UniProtKB">
        <authorList>
            <consortium name="RefSeq"/>
        </authorList>
    </citation>
    <scope>IDENTIFICATION</scope>
    <source>
        <tissue evidence="9">Muscle</tissue>
    </source>
</reference>
<accession>A0ABM1SGJ4</accession>
<evidence type="ECO:0000259" key="7">
    <source>
        <dbReference type="Pfam" id="PF00909"/>
    </source>
</evidence>
<protein>
    <submittedName>
        <fullName evidence="9">Ammonium transporter Rh type B-like</fullName>
    </submittedName>
</protein>
<evidence type="ECO:0000256" key="1">
    <source>
        <dbReference type="ARBA" id="ARBA00004141"/>
    </source>
</evidence>
<keyword evidence="8" id="KW-1185">Reference proteome</keyword>
<dbReference type="GeneID" id="106460348"/>
<dbReference type="PANTHER" id="PTHR11730:SF60">
    <property type="entry name" value="RH50, ISOFORM D"/>
    <property type="match status" value="1"/>
</dbReference>
<feature type="transmembrane region" description="Helical" evidence="6">
    <location>
        <begin position="180"/>
        <end position="198"/>
    </location>
</feature>
<feature type="transmembrane region" description="Helical" evidence="6">
    <location>
        <begin position="301"/>
        <end position="320"/>
    </location>
</feature>
<dbReference type="Gene3D" id="1.10.3430.10">
    <property type="entry name" value="Ammonium transporter AmtB like domains"/>
    <property type="match status" value="1"/>
</dbReference>
<comment type="subcellular location">
    <subcellularLocation>
        <location evidence="1">Membrane</location>
        <topology evidence="1">Multi-pass membrane protein</topology>
    </subcellularLocation>
</comment>
<keyword evidence="4 6" id="KW-1133">Transmembrane helix</keyword>
<feature type="transmembrane region" description="Helical" evidence="6">
    <location>
        <begin position="249"/>
        <end position="266"/>
    </location>
</feature>
<evidence type="ECO:0000313" key="9">
    <source>
        <dbReference type="RefSeq" id="XP_022242749.1"/>
    </source>
</evidence>
<organism evidence="8 9">
    <name type="scientific">Limulus polyphemus</name>
    <name type="common">Atlantic horseshoe crab</name>
    <dbReference type="NCBI Taxonomy" id="6850"/>
    <lineage>
        <taxon>Eukaryota</taxon>
        <taxon>Metazoa</taxon>
        <taxon>Ecdysozoa</taxon>
        <taxon>Arthropoda</taxon>
        <taxon>Chelicerata</taxon>
        <taxon>Merostomata</taxon>
        <taxon>Xiphosura</taxon>
        <taxon>Limulidae</taxon>
        <taxon>Limulus</taxon>
    </lineage>
</organism>
<name>A0ABM1SGJ4_LIMPO</name>
<keyword evidence="5 6" id="KW-0472">Membrane</keyword>
<feature type="transmembrane region" description="Helical" evidence="6">
    <location>
        <begin position="7"/>
        <end position="28"/>
    </location>
</feature>
<dbReference type="InterPro" id="IPR029020">
    <property type="entry name" value="Ammonium/urea_transptr"/>
</dbReference>
<dbReference type="RefSeq" id="XP_022242749.1">
    <property type="nucleotide sequence ID" value="XM_022387041.1"/>
</dbReference>
<feature type="transmembrane region" description="Helical" evidence="6">
    <location>
        <begin position="278"/>
        <end position="295"/>
    </location>
</feature>
<dbReference type="InterPro" id="IPR002229">
    <property type="entry name" value="RhesusRHD"/>
</dbReference>
<feature type="transmembrane region" description="Helical" evidence="6">
    <location>
        <begin position="405"/>
        <end position="425"/>
    </location>
</feature>
<feature type="transmembrane region" description="Helical" evidence="6">
    <location>
        <begin position="149"/>
        <end position="168"/>
    </location>
</feature>
<feature type="transmembrane region" description="Helical" evidence="6">
    <location>
        <begin position="116"/>
        <end position="137"/>
    </location>
</feature>
<proteinExistence type="inferred from homology"/>
<evidence type="ECO:0000256" key="3">
    <source>
        <dbReference type="ARBA" id="ARBA00022692"/>
    </source>
</evidence>
<feature type="transmembrane region" description="Helical" evidence="6">
    <location>
        <begin position="58"/>
        <end position="76"/>
    </location>
</feature>